<keyword evidence="2" id="KW-1185">Reference proteome</keyword>
<organism evidence="1 2">
    <name type="scientific">Kibdelosporangium banguiense</name>
    <dbReference type="NCBI Taxonomy" id="1365924"/>
    <lineage>
        <taxon>Bacteria</taxon>
        <taxon>Bacillati</taxon>
        <taxon>Actinomycetota</taxon>
        <taxon>Actinomycetes</taxon>
        <taxon>Pseudonocardiales</taxon>
        <taxon>Pseudonocardiaceae</taxon>
        <taxon>Kibdelosporangium</taxon>
    </lineage>
</organism>
<name>A0ABS4TFY9_9PSEU</name>
<dbReference type="Pfam" id="PF21448">
    <property type="entry name" value="DNMK"/>
    <property type="match status" value="1"/>
</dbReference>
<evidence type="ECO:0008006" key="3">
    <source>
        <dbReference type="Google" id="ProtNLM"/>
    </source>
</evidence>
<dbReference type="RefSeq" id="WP_209639587.1">
    <property type="nucleotide sequence ID" value="NZ_JAGINW010000001.1"/>
</dbReference>
<proteinExistence type="predicted"/>
<dbReference type="Proteomes" id="UP001519332">
    <property type="component" value="Unassembled WGS sequence"/>
</dbReference>
<sequence length="201" mass="22332">MASLVVGITGKKRSGKDTFAHRLIEHHGFTRIAFADALRAVMEGVNPVVPIEADETGIVFGPDSFGRRGYHRLVSLVAEVGWERAKEAREVRRLLQTHGVSIREQVNPDVWVDAVRLKANAIPGPVVITDVRFPNEAEYVQKTVGGQLLKIVRSGHDHNDTHISETALDAWPVDHYIANDGDMNDLHVRADVLVRMFLTTC</sequence>
<dbReference type="SUPFAM" id="SSF52540">
    <property type="entry name" value="P-loop containing nucleoside triphosphate hydrolases"/>
    <property type="match status" value="1"/>
</dbReference>
<dbReference type="EMBL" id="JAGINW010000001">
    <property type="protein sequence ID" value="MBP2323341.1"/>
    <property type="molecule type" value="Genomic_DNA"/>
</dbReference>
<comment type="caution">
    <text evidence="1">The sequence shown here is derived from an EMBL/GenBank/DDBJ whole genome shotgun (WGS) entry which is preliminary data.</text>
</comment>
<protein>
    <recommendedName>
        <fullName evidence="3">Dephospho-CoA kinase</fullName>
    </recommendedName>
</protein>
<dbReference type="InterPro" id="IPR048444">
    <property type="entry name" value="DNMK"/>
</dbReference>
<gene>
    <name evidence="1" type="ORF">JOF56_003726</name>
</gene>
<dbReference type="InterPro" id="IPR027417">
    <property type="entry name" value="P-loop_NTPase"/>
</dbReference>
<evidence type="ECO:0000313" key="1">
    <source>
        <dbReference type="EMBL" id="MBP2323341.1"/>
    </source>
</evidence>
<evidence type="ECO:0000313" key="2">
    <source>
        <dbReference type="Proteomes" id="UP001519332"/>
    </source>
</evidence>
<dbReference type="Gene3D" id="3.40.50.300">
    <property type="entry name" value="P-loop containing nucleotide triphosphate hydrolases"/>
    <property type="match status" value="2"/>
</dbReference>
<reference evidence="1 2" key="1">
    <citation type="submission" date="2021-03" db="EMBL/GenBank/DDBJ databases">
        <title>Sequencing the genomes of 1000 actinobacteria strains.</title>
        <authorList>
            <person name="Klenk H.-P."/>
        </authorList>
    </citation>
    <scope>NUCLEOTIDE SEQUENCE [LARGE SCALE GENOMIC DNA]</scope>
    <source>
        <strain evidence="1 2">DSM 46670</strain>
    </source>
</reference>
<accession>A0ABS4TFY9</accession>